<reference evidence="6" key="1">
    <citation type="submission" date="2014-05" db="EMBL/GenBank/DDBJ databases">
        <authorList>
            <person name="Urmite Genomes"/>
        </authorList>
    </citation>
    <scope>NUCLEOTIDE SEQUENCE</scope>
    <source>
        <strain evidence="6">DSM 44074</strain>
    </source>
</reference>
<protein>
    <submittedName>
        <fullName evidence="6">Group 1 glycosyl transferase</fullName>
    </submittedName>
</protein>
<dbReference type="InterPro" id="IPR050194">
    <property type="entry name" value="Glycosyltransferase_grp1"/>
</dbReference>
<dbReference type="PANTHER" id="PTHR45947">
    <property type="entry name" value="SULFOQUINOVOSYL TRANSFERASE SQD2"/>
    <property type="match status" value="1"/>
</dbReference>
<evidence type="ECO:0000313" key="6">
    <source>
        <dbReference type="EMBL" id="CDQ46192.1"/>
    </source>
</evidence>
<keyword evidence="3" id="KW-0732">Signal</keyword>
<evidence type="ECO:0000259" key="4">
    <source>
        <dbReference type="Pfam" id="PF00534"/>
    </source>
</evidence>
<evidence type="ECO:0000256" key="1">
    <source>
        <dbReference type="ARBA" id="ARBA00022676"/>
    </source>
</evidence>
<dbReference type="SUPFAM" id="SSF53756">
    <property type="entry name" value="UDP-Glycosyltransferase/glycogen phosphorylase"/>
    <property type="match status" value="1"/>
</dbReference>
<feature type="signal peptide" evidence="3">
    <location>
        <begin position="1"/>
        <end position="28"/>
    </location>
</feature>
<evidence type="ECO:0000256" key="2">
    <source>
        <dbReference type="ARBA" id="ARBA00022679"/>
    </source>
</evidence>
<dbReference type="GO" id="GO:1901137">
    <property type="term" value="P:carbohydrate derivative biosynthetic process"/>
    <property type="evidence" value="ECO:0007669"/>
    <property type="project" value="UniProtKB-ARBA"/>
</dbReference>
<dbReference type="Pfam" id="PF00534">
    <property type="entry name" value="Glycos_transf_1"/>
    <property type="match status" value="1"/>
</dbReference>
<dbReference type="InterPro" id="IPR001296">
    <property type="entry name" value="Glyco_trans_1"/>
</dbReference>
<name>A0AAV2WPW5_MYCNE</name>
<dbReference type="PANTHER" id="PTHR45947:SF3">
    <property type="entry name" value="SULFOQUINOVOSYL TRANSFERASE SQD2"/>
    <property type="match status" value="1"/>
</dbReference>
<accession>A0AAV2WPW5</accession>
<evidence type="ECO:0000259" key="5">
    <source>
        <dbReference type="Pfam" id="PF13439"/>
    </source>
</evidence>
<dbReference type="AlphaFoldDB" id="A0AAV2WPW5"/>
<dbReference type="Proteomes" id="UP000028864">
    <property type="component" value="Unassembled WGS sequence"/>
</dbReference>
<evidence type="ECO:0000313" key="7">
    <source>
        <dbReference type="Proteomes" id="UP000028864"/>
    </source>
</evidence>
<sequence>MAKRCGVRWATHQQLTLLINFGAFTCTAAVGVPAIQEDSFVSDDRSGAPRRFDGVDGPRVAIAHDYLTQRGGAEKVVLSMSKAFPDAPIYTLLYDPAGTYPEFAERDVRVSPLNRMSLFRKHHRAALPVLPFAASAMFVDADVVVTSSSGWAHGFRTNGAKLVHCHTPAHWLYALEHYLKPDGDKLKRAVLKVGSPALRSWDQRAATTVDRYLAVSTAIKDRIQTAYGIDAGVLPSPISMRPDAPAEPVPEVAHWLTDGGEPFYLCVSRLMAYKNVDAVIGAFAHSDRRLVVVGHGPEAARLERLKTPNVALLSALTDGQMAWLYQSCRALIAASYEDFGLTPIEAAVSGKPSVVLRWGGFLDTVVEGSTGVFFDRPEPAAIAEALDRFEAGEFDPDRLRAHAERFTEARYAESLYAAVDEIVTRTR</sequence>
<feature type="chain" id="PRO_5043808347" evidence="3">
    <location>
        <begin position="29"/>
        <end position="427"/>
    </location>
</feature>
<dbReference type="Pfam" id="PF13439">
    <property type="entry name" value="Glyco_transf_4"/>
    <property type="match status" value="1"/>
</dbReference>
<dbReference type="InterPro" id="IPR028098">
    <property type="entry name" value="Glyco_trans_4-like_N"/>
</dbReference>
<keyword evidence="2 6" id="KW-0808">Transferase</keyword>
<dbReference type="GO" id="GO:0008610">
    <property type="term" value="P:lipid biosynthetic process"/>
    <property type="evidence" value="ECO:0007669"/>
    <property type="project" value="UniProtKB-ARBA"/>
</dbReference>
<organism evidence="6 7">
    <name type="scientific">Mycolicibacterium neoaurum</name>
    <name type="common">Mycobacterium neoaurum</name>
    <dbReference type="NCBI Taxonomy" id="1795"/>
    <lineage>
        <taxon>Bacteria</taxon>
        <taxon>Bacillati</taxon>
        <taxon>Actinomycetota</taxon>
        <taxon>Actinomycetes</taxon>
        <taxon>Mycobacteriales</taxon>
        <taxon>Mycobacteriaceae</taxon>
        <taxon>Mycolicibacterium</taxon>
    </lineage>
</organism>
<feature type="domain" description="Glycosyltransferase subfamily 4-like N-terminal" evidence="5">
    <location>
        <begin position="71"/>
        <end position="231"/>
    </location>
</feature>
<gene>
    <name evidence="6" type="ORF">BN1047_04096</name>
</gene>
<proteinExistence type="predicted"/>
<dbReference type="Gene3D" id="3.40.50.2000">
    <property type="entry name" value="Glycogen Phosphorylase B"/>
    <property type="match status" value="2"/>
</dbReference>
<dbReference type="GO" id="GO:0016757">
    <property type="term" value="F:glycosyltransferase activity"/>
    <property type="evidence" value="ECO:0007669"/>
    <property type="project" value="UniProtKB-KW"/>
</dbReference>
<reference evidence="6" key="2">
    <citation type="submission" date="2015-09" db="EMBL/GenBank/DDBJ databases">
        <title>Draft genome sequence of Mycobacterium neoaurum DSM 44074.</title>
        <authorList>
            <person name="Croce O."/>
            <person name="Robert C."/>
            <person name="Raoult D."/>
            <person name="Drancourt M."/>
        </authorList>
    </citation>
    <scope>NUCLEOTIDE SEQUENCE</scope>
    <source>
        <strain evidence="6">DSM 44074</strain>
    </source>
</reference>
<dbReference type="EMBL" id="LK021340">
    <property type="protein sequence ID" value="CDQ46192.1"/>
    <property type="molecule type" value="Genomic_DNA"/>
</dbReference>
<dbReference type="GO" id="GO:1903509">
    <property type="term" value="P:liposaccharide metabolic process"/>
    <property type="evidence" value="ECO:0007669"/>
    <property type="project" value="UniProtKB-ARBA"/>
</dbReference>
<evidence type="ECO:0000256" key="3">
    <source>
        <dbReference type="SAM" id="SignalP"/>
    </source>
</evidence>
<feature type="domain" description="Glycosyl transferase family 1" evidence="4">
    <location>
        <begin position="257"/>
        <end position="403"/>
    </location>
</feature>
<keyword evidence="1" id="KW-0328">Glycosyltransferase</keyword>